<protein>
    <recommendedName>
        <fullName evidence="1">DUF6630 domain-containing protein</fullName>
    </recommendedName>
</protein>
<dbReference type="AlphaFoldDB" id="A0A559JQC8"/>
<dbReference type="OrthoDB" id="5107934at2"/>
<keyword evidence="3" id="KW-1185">Reference proteome</keyword>
<dbReference type="Proteomes" id="UP000316330">
    <property type="component" value="Unassembled WGS sequence"/>
</dbReference>
<dbReference type="RefSeq" id="WP_144699596.1">
    <property type="nucleotide sequence ID" value="NZ_VNJJ01000003.1"/>
</dbReference>
<sequence>MNKSAFLQLSQKLSHDIEAIIREEITSAVDQPTDYYVNNKDRLEERGIEEPNKEMIWIALVNLLIENDLAFEIDWKETGIYVCDVVEGLLDRKKLPIVDWEELEDESFNKMPSDQFLVEVAKKLRSANLALAHMDIGSDSYVLIVVPTADMSEIKRLAQQAEVTIGEF</sequence>
<accession>A0A559JQC8</accession>
<comment type="caution">
    <text evidence="2">The sequence shown here is derived from an EMBL/GenBank/DDBJ whole genome shotgun (WGS) entry which is preliminary data.</text>
</comment>
<evidence type="ECO:0000313" key="3">
    <source>
        <dbReference type="Proteomes" id="UP000316330"/>
    </source>
</evidence>
<gene>
    <name evidence="2" type="ORF">FPZ45_06405</name>
</gene>
<dbReference type="InterPro" id="IPR046582">
    <property type="entry name" value="DUF6630"/>
</dbReference>
<organism evidence="2 3">
    <name type="scientific">Cohnella terricola</name>
    <dbReference type="NCBI Taxonomy" id="1289167"/>
    <lineage>
        <taxon>Bacteria</taxon>
        <taxon>Bacillati</taxon>
        <taxon>Bacillota</taxon>
        <taxon>Bacilli</taxon>
        <taxon>Bacillales</taxon>
        <taxon>Paenibacillaceae</taxon>
        <taxon>Cohnella</taxon>
    </lineage>
</organism>
<evidence type="ECO:0000259" key="1">
    <source>
        <dbReference type="Pfam" id="PF20335"/>
    </source>
</evidence>
<name>A0A559JQC8_9BACL</name>
<proteinExistence type="predicted"/>
<reference evidence="2 3" key="1">
    <citation type="submission" date="2019-07" db="EMBL/GenBank/DDBJ databases">
        <authorList>
            <person name="Kim J."/>
        </authorList>
    </citation>
    <scope>NUCLEOTIDE SEQUENCE [LARGE SCALE GENOMIC DNA]</scope>
    <source>
        <strain evidence="2 3">G13</strain>
    </source>
</reference>
<evidence type="ECO:0000313" key="2">
    <source>
        <dbReference type="EMBL" id="TVY02070.1"/>
    </source>
</evidence>
<feature type="domain" description="DUF6630" evidence="1">
    <location>
        <begin position="5"/>
        <end position="165"/>
    </location>
</feature>
<dbReference type="Pfam" id="PF20335">
    <property type="entry name" value="DUF6630"/>
    <property type="match status" value="1"/>
</dbReference>
<dbReference type="EMBL" id="VNJJ01000003">
    <property type="protein sequence ID" value="TVY02070.1"/>
    <property type="molecule type" value="Genomic_DNA"/>
</dbReference>